<feature type="compositionally biased region" description="Basic and acidic residues" evidence="2">
    <location>
        <begin position="11"/>
        <end position="27"/>
    </location>
</feature>
<evidence type="ECO:0008006" key="5">
    <source>
        <dbReference type="Google" id="ProtNLM"/>
    </source>
</evidence>
<comment type="caution">
    <text evidence="3">The sequence shown here is derived from an EMBL/GenBank/DDBJ whole genome shotgun (WGS) entry which is preliminary data.</text>
</comment>
<keyword evidence="4" id="KW-1185">Reference proteome</keyword>
<accession>A0ABQ0AHB3</accession>
<keyword evidence="1" id="KW-0175">Coiled coil</keyword>
<protein>
    <recommendedName>
        <fullName evidence="5">Histidinol phosphate aminotransferase</fullName>
    </recommendedName>
</protein>
<name>A0ABQ0AHB3_9RHOB</name>
<evidence type="ECO:0000256" key="1">
    <source>
        <dbReference type="SAM" id="Coils"/>
    </source>
</evidence>
<evidence type="ECO:0000313" key="3">
    <source>
        <dbReference type="EMBL" id="GAA6195267.1"/>
    </source>
</evidence>
<evidence type="ECO:0000313" key="4">
    <source>
        <dbReference type="Proteomes" id="UP001441944"/>
    </source>
</evidence>
<reference evidence="3 4" key="1">
    <citation type="submission" date="2024-04" db="EMBL/GenBank/DDBJ databases">
        <title>Draft genome sequence of Pseudophaeobacter arcticus NBRC 116598.</title>
        <authorList>
            <person name="Miyakawa T."/>
            <person name="Kusuya Y."/>
            <person name="Miura T."/>
        </authorList>
    </citation>
    <scope>NUCLEOTIDE SEQUENCE [LARGE SCALE GENOMIC DNA]</scope>
    <source>
        <strain evidence="3 4">SU-CL00105</strain>
    </source>
</reference>
<gene>
    <name evidence="3" type="ORF">NBRC116598_07110</name>
</gene>
<organism evidence="3 4">
    <name type="scientific">Pseudophaeobacter arcticus</name>
    <dbReference type="NCBI Taxonomy" id="385492"/>
    <lineage>
        <taxon>Bacteria</taxon>
        <taxon>Pseudomonadati</taxon>
        <taxon>Pseudomonadota</taxon>
        <taxon>Alphaproteobacteria</taxon>
        <taxon>Rhodobacterales</taxon>
        <taxon>Paracoccaceae</taxon>
        <taxon>Pseudophaeobacter</taxon>
    </lineage>
</organism>
<feature type="region of interest" description="Disordered" evidence="2">
    <location>
        <begin position="1"/>
        <end position="28"/>
    </location>
</feature>
<dbReference type="Proteomes" id="UP001441944">
    <property type="component" value="Unassembled WGS sequence"/>
</dbReference>
<dbReference type="EMBL" id="BAABWU010000002">
    <property type="protein sequence ID" value="GAA6195267.1"/>
    <property type="molecule type" value="Genomic_DNA"/>
</dbReference>
<evidence type="ECO:0000256" key="2">
    <source>
        <dbReference type="SAM" id="MobiDB-lite"/>
    </source>
</evidence>
<proteinExistence type="predicted"/>
<feature type="coiled-coil region" evidence="1">
    <location>
        <begin position="509"/>
        <end position="536"/>
    </location>
</feature>
<dbReference type="RefSeq" id="WP_353397149.1">
    <property type="nucleotide sequence ID" value="NZ_BAABWU010000002.1"/>
</dbReference>
<sequence length="549" mass="59564">MALNLSAPVGDKNRITKPDAKSGEGKFKPVKNAPADVELVRLMLKANGFANIAISKKCDAGLIKDIRSFQKNALGFKKPDGIVDPGMRTWKAGLAKLQAMIANDQKVAVYEVKEEGKTKQVEVREFEAKEKALKHEILSKANMMLGQAETWVDFCNDVEKTRQAEDGMMMAIAEFTMSTLNDDTDPPWTPILNARSEAGSLKALVNRSKPDWAKIQKQDAKATRVYNTGQKAFDKFIKARIGTASKAVFTLEVVRETSFTVIEVYATARLVATKGMNPVKAHAIAAAGTEAMKSSAGQYGEYLAGNKVTWEGAAKKVALDTMFAGAAGAAGGKLGGAFLKGVAGKVAAQLPGKMFQTFSQKSLTVFMEKVFTTTIGQEMIKNAAKEAIMLFKPLVEKGRAPNQKEFTDAVVKILSGGIMASGPMKSVSQFGSNYVANSQGFLAQKLIPRAMDSVWKGDLVKKYGADAVEEFAKKHGPKIYADIAEGLQDKVFVAYANKALESSDGTQSAKVLQKTMEEAMRKDAKLRKELTDMVEKQAEAKLKKLEKAK</sequence>